<organism evidence="1 2">
    <name type="scientific">Tetranychus urticae</name>
    <name type="common">Two-spotted spider mite</name>
    <dbReference type="NCBI Taxonomy" id="32264"/>
    <lineage>
        <taxon>Eukaryota</taxon>
        <taxon>Metazoa</taxon>
        <taxon>Ecdysozoa</taxon>
        <taxon>Arthropoda</taxon>
        <taxon>Chelicerata</taxon>
        <taxon>Arachnida</taxon>
        <taxon>Acari</taxon>
        <taxon>Acariformes</taxon>
        <taxon>Trombidiformes</taxon>
        <taxon>Prostigmata</taxon>
        <taxon>Eleutherengona</taxon>
        <taxon>Raphignathae</taxon>
        <taxon>Tetranychoidea</taxon>
        <taxon>Tetranychidae</taxon>
        <taxon>Tetranychus</taxon>
    </lineage>
</organism>
<proteinExistence type="predicted"/>
<sequence>MLGYFSPNRLKGGDINEPCPIPVTWIYYKQRRHYGEFQLNL</sequence>
<dbReference type="HOGENOM" id="CLU_3280128_0_0_1"/>
<dbReference type="EMBL" id="CAEY01001892">
    <property type="status" value="NOT_ANNOTATED_CDS"/>
    <property type="molecule type" value="Genomic_DNA"/>
</dbReference>
<evidence type="ECO:0000313" key="2">
    <source>
        <dbReference type="Proteomes" id="UP000015104"/>
    </source>
</evidence>
<dbReference type="EnsemblMetazoa" id="tetur07g05580.1">
    <property type="protein sequence ID" value="tetur07g05580.1"/>
    <property type="gene ID" value="tetur07g05580"/>
</dbReference>
<evidence type="ECO:0000313" key="1">
    <source>
        <dbReference type="EnsemblMetazoa" id="tetur07g05580.1"/>
    </source>
</evidence>
<dbReference type="AlphaFoldDB" id="T1K9N4"/>
<protein>
    <submittedName>
        <fullName evidence="1">Uncharacterized protein</fullName>
    </submittedName>
</protein>
<dbReference type="Proteomes" id="UP000015104">
    <property type="component" value="Unassembled WGS sequence"/>
</dbReference>
<reference evidence="1" key="2">
    <citation type="submission" date="2015-06" db="UniProtKB">
        <authorList>
            <consortium name="EnsemblMetazoa"/>
        </authorList>
    </citation>
    <scope>IDENTIFICATION</scope>
</reference>
<reference evidence="2" key="1">
    <citation type="submission" date="2011-08" db="EMBL/GenBank/DDBJ databases">
        <authorList>
            <person name="Rombauts S."/>
        </authorList>
    </citation>
    <scope>NUCLEOTIDE SEQUENCE</scope>
    <source>
        <strain evidence="2">London</strain>
    </source>
</reference>
<keyword evidence="2" id="KW-1185">Reference proteome</keyword>
<accession>T1K9N4</accession>
<name>T1K9N4_TETUR</name>